<dbReference type="Proteomes" id="UP000194280">
    <property type="component" value="Unassembled WGS sequence"/>
</dbReference>
<dbReference type="EMBL" id="MUNK01000214">
    <property type="protein sequence ID" value="OTA25126.1"/>
    <property type="molecule type" value="Genomic_DNA"/>
</dbReference>
<keyword evidence="2" id="KW-1185">Reference proteome</keyword>
<dbReference type="VEuPathDB" id="FungiDB:BTJ68_11429"/>
<name>A0A1Z5SWG4_HORWE</name>
<sequence>MEYEKTYVFKPGERPSKRRRVEPKGLQSSWKLRQAAYQEAWREQQSKDRFYSGEYQFIHHS</sequence>
<organism evidence="1 2">
    <name type="scientific">Hortaea werneckii EXF-2000</name>
    <dbReference type="NCBI Taxonomy" id="1157616"/>
    <lineage>
        <taxon>Eukaryota</taxon>
        <taxon>Fungi</taxon>
        <taxon>Dikarya</taxon>
        <taxon>Ascomycota</taxon>
        <taxon>Pezizomycotina</taxon>
        <taxon>Dothideomycetes</taxon>
        <taxon>Dothideomycetidae</taxon>
        <taxon>Mycosphaerellales</taxon>
        <taxon>Teratosphaeriaceae</taxon>
        <taxon>Hortaea</taxon>
    </lineage>
</organism>
<reference evidence="1 2" key="1">
    <citation type="submission" date="2017-01" db="EMBL/GenBank/DDBJ databases">
        <title>The recent genome duplication of the halophilic yeast Hortaea werneckii: insights from long-read sequencing.</title>
        <authorList>
            <person name="Sinha S."/>
            <person name="Flibotte S."/>
            <person name="Neira M."/>
            <person name="Lenassi M."/>
            <person name="Gostincar C."/>
            <person name="Stajich J.E."/>
            <person name="Nislow C.E."/>
        </authorList>
    </citation>
    <scope>NUCLEOTIDE SEQUENCE [LARGE SCALE GENOMIC DNA]</scope>
    <source>
        <strain evidence="1 2">EXF-2000</strain>
    </source>
</reference>
<protein>
    <submittedName>
        <fullName evidence="1">Uncharacterized protein</fullName>
    </submittedName>
</protein>
<dbReference type="AlphaFoldDB" id="A0A1Z5SWG4"/>
<evidence type="ECO:0000313" key="2">
    <source>
        <dbReference type="Proteomes" id="UP000194280"/>
    </source>
</evidence>
<dbReference type="InParanoid" id="A0A1Z5SWG4"/>
<proteinExistence type="predicted"/>
<evidence type="ECO:0000313" key="1">
    <source>
        <dbReference type="EMBL" id="OTA25126.1"/>
    </source>
</evidence>
<comment type="caution">
    <text evidence="1">The sequence shown here is derived from an EMBL/GenBank/DDBJ whole genome shotgun (WGS) entry which is preliminary data.</text>
</comment>
<gene>
    <name evidence="1" type="ORF">BTJ68_11429</name>
</gene>
<accession>A0A1Z5SWG4</accession>